<gene>
    <name evidence="2" type="ORF">KAJ83_17335</name>
</gene>
<evidence type="ECO:0000259" key="1">
    <source>
        <dbReference type="Pfam" id="PF22807"/>
    </source>
</evidence>
<dbReference type="EMBL" id="JAGMWN010000011">
    <property type="protein sequence ID" value="MBP5858785.1"/>
    <property type="molecule type" value="Genomic_DNA"/>
</dbReference>
<dbReference type="Pfam" id="PF22807">
    <property type="entry name" value="TrAA12"/>
    <property type="match status" value="2"/>
</dbReference>
<keyword evidence="3" id="KW-1185">Reference proteome</keyword>
<name>A0A8J7S1Y7_9PROT</name>
<dbReference type="SUPFAM" id="SSF50952">
    <property type="entry name" value="Soluble quinoprotein glucose dehydrogenase"/>
    <property type="match status" value="1"/>
</dbReference>
<reference evidence="2" key="1">
    <citation type="submission" date="2021-04" db="EMBL/GenBank/DDBJ databases">
        <authorList>
            <person name="Zhang D.-C."/>
        </authorList>
    </citation>
    <scope>NUCLEOTIDE SEQUENCE</scope>
    <source>
        <strain evidence="2">CGMCC 1.15697</strain>
    </source>
</reference>
<dbReference type="InterPro" id="IPR011041">
    <property type="entry name" value="Quinoprot_gluc/sorb_DH_b-prop"/>
</dbReference>
<evidence type="ECO:0000313" key="2">
    <source>
        <dbReference type="EMBL" id="MBP5858785.1"/>
    </source>
</evidence>
<comment type="caution">
    <text evidence="2">The sequence shown here is derived from an EMBL/GenBank/DDBJ whole genome shotgun (WGS) entry which is preliminary data.</text>
</comment>
<dbReference type="InterPro" id="IPR011042">
    <property type="entry name" value="6-blade_b-propeller_TolB-like"/>
</dbReference>
<accession>A0A8J7S1Y7</accession>
<dbReference type="PANTHER" id="PTHR33546">
    <property type="entry name" value="LARGE, MULTIFUNCTIONAL SECRETED PROTEIN-RELATED"/>
    <property type="match status" value="1"/>
</dbReference>
<dbReference type="Proteomes" id="UP000672602">
    <property type="component" value="Unassembled WGS sequence"/>
</dbReference>
<feature type="domain" description="Pyrroloquinoline quinone-dependent pyranose dehydrogenase beta-propeller" evidence="1">
    <location>
        <begin position="305"/>
        <end position="421"/>
    </location>
</feature>
<dbReference type="InterPro" id="IPR054539">
    <property type="entry name" value="Beta-prop_PDH"/>
</dbReference>
<evidence type="ECO:0000313" key="3">
    <source>
        <dbReference type="Proteomes" id="UP000672602"/>
    </source>
</evidence>
<dbReference type="RefSeq" id="WP_210683375.1">
    <property type="nucleotide sequence ID" value="NZ_JAGMWN010000011.1"/>
</dbReference>
<protein>
    <submittedName>
        <fullName evidence="2">PQQ-dependent sugar dehydrogenase</fullName>
    </submittedName>
</protein>
<organism evidence="2 3">
    <name type="scientific">Marivibrio halodurans</name>
    <dbReference type="NCBI Taxonomy" id="2039722"/>
    <lineage>
        <taxon>Bacteria</taxon>
        <taxon>Pseudomonadati</taxon>
        <taxon>Pseudomonadota</taxon>
        <taxon>Alphaproteobacteria</taxon>
        <taxon>Rhodospirillales</taxon>
        <taxon>Rhodospirillaceae</taxon>
        <taxon>Marivibrio</taxon>
    </lineage>
</organism>
<proteinExistence type="predicted"/>
<dbReference type="PANTHER" id="PTHR33546:SF1">
    <property type="entry name" value="LARGE, MULTIFUNCTIONAL SECRETED PROTEIN"/>
    <property type="match status" value="1"/>
</dbReference>
<dbReference type="AlphaFoldDB" id="A0A8J7S1Y7"/>
<sequence>MWPKGRIAAGVATGIVTVLGVVAGAVPRADAMERPGERFRVEAADLPEPYATQSVANSVNTVRRPETFELLVPEGFEATLFADDLSHPRNLVVTGDGSVYLAQSRAGVIARLRDSDGDGRADRRETLLDDFARPHGLALHDGFLYFADLEAVWRATIRDDGTLAEAERLTEPGALGPGSGHWTRNIAIAPDASALFVAIGSRGNIAEEPEPRATIQRFAMKADGTLGARSTHATGLRNPVGTAFHPETGDLYTVVNERDGMGDGLVPDYLTRVEEGAFYGWPYAYAGGLPQPDYAEDRPDLVEATVMPDMLIQSHSAPIGLAFLDGADVPADWRDDALIALRGSWNAAIPRGYKVVRAVFEDGTPTGDYVNFATGFRLDDPDEAPNGPADVWGRPTGVAVMPDGSILISDDTGGTIWRVTRR</sequence>
<dbReference type="Gene3D" id="2.120.10.30">
    <property type="entry name" value="TolB, C-terminal domain"/>
    <property type="match status" value="1"/>
</dbReference>
<feature type="domain" description="Pyrroloquinoline quinone-dependent pyranose dehydrogenase beta-propeller" evidence="1">
    <location>
        <begin position="72"/>
        <end position="261"/>
    </location>
</feature>